<dbReference type="GO" id="GO:0016282">
    <property type="term" value="C:eukaryotic 43S preinitiation complex"/>
    <property type="evidence" value="ECO:0007669"/>
    <property type="project" value="UniProtKB-UniRule"/>
</dbReference>
<dbReference type="GO" id="GO:0033290">
    <property type="term" value="C:eukaryotic 48S preinitiation complex"/>
    <property type="evidence" value="ECO:0007669"/>
    <property type="project" value="UniProtKB-UniRule"/>
</dbReference>
<comment type="similarity">
    <text evidence="1">Belongs to the CSN7/EIF3M family. CSN7 subfamily.</text>
</comment>
<dbReference type="Pfam" id="PF01399">
    <property type="entry name" value="PCI"/>
    <property type="match status" value="1"/>
</dbReference>
<dbReference type="GO" id="GO:0071541">
    <property type="term" value="C:eukaryotic translation initiation factor 3 complex, eIF3m"/>
    <property type="evidence" value="ECO:0007669"/>
    <property type="project" value="UniProtKB-UniRule"/>
</dbReference>
<comment type="subcellular location">
    <subcellularLocation>
        <location evidence="5">Cytoplasm</location>
    </subcellularLocation>
</comment>
<evidence type="ECO:0000256" key="2">
    <source>
        <dbReference type="ARBA" id="ARBA00022490"/>
    </source>
</evidence>
<feature type="domain" description="PCI" evidence="6">
    <location>
        <begin position="247"/>
        <end position="416"/>
    </location>
</feature>
<accession>A0A176WJM5</accession>
<protein>
    <recommendedName>
        <fullName evidence="5">Eukaryotic translation initiation factor 3 subunit M</fullName>
        <shortName evidence="5">eIF3m</shortName>
    </recommendedName>
</protein>
<sequence length="464" mass="51167">MTTLVETSDEEPTMAVARTIAELAWSQGGADIAEPAVAQYVSEAEALLVSGRFSDLASLLLTSADVVLANAPEKGTASEQRRTSGEAEKFAGDAIRLCMEGMLRASGPYVVIEDHRGIAGSLKALGLRHLECIFTVICNLVNKAQSPDEALEMADQIGNKLIVQPIDKPALRLKILFHLYNMLATPYGRFVIFKRALKLAILGKVTELIVPSLKRLDTFIKEWNIGNSEKRELYLTATNVLKETKGSGKESFVFLVKYLASFAGEDAATASEAKEDAVRAIIEFVKAPDMFQCDLLEMLPVRQLERDAKYAPVYRLLEIFLTSQLDAYLEFQNSNSATIKTYGLVHEEAMTKMRLMSLAGLASKGSGEIPYSVVRETLKVADDEVEYWIVRAIGSKLVEAKMDQMRQVVVISRCTERVFGAPQWRELRNKLAGWKENISSVERILESAKQSGVPQGLQAAVAAH</sequence>
<comment type="function">
    <text evidence="5">Component of the eukaryotic translation initiation factor 3 (eIF-3) complex, which is involved in protein synthesis of a specialized repertoire of mRNAs and, together with other initiation factors, stimulates binding of mRNA and methionyl-tRNAi to the 40S ribosome. The eIF-3 complex specifically targets and initiates translation of a subset of mRNAs involved in cell proliferation.</text>
</comment>
<organism evidence="7 8">
    <name type="scientific">Marchantia polymorpha subsp. ruderalis</name>
    <dbReference type="NCBI Taxonomy" id="1480154"/>
    <lineage>
        <taxon>Eukaryota</taxon>
        <taxon>Viridiplantae</taxon>
        <taxon>Streptophyta</taxon>
        <taxon>Embryophyta</taxon>
        <taxon>Marchantiophyta</taxon>
        <taxon>Marchantiopsida</taxon>
        <taxon>Marchantiidae</taxon>
        <taxon>Marchantiales</taxon>
        <taxon>Marchantiaceae</taxon>
        <taxon>Marchantia</taxon>
    </lineage>
</organism>
<evidence type="ECO:0000256" key="1">
    <source>
        <dbReference type="ARBA" id="ARBA00008482"/>
    </source>
</evidence>
<gene>
    <name evidence="7" type="ORF">AXG93_4123s1330</name>
</gene>
<dbReference type="EMBL" id="LVLJ01000663">
    <property type="protein sequence ID" value="OAE33358.1"/>
    <property type="molecule type" value="Genomic_DNA"/>
</dbReference>
<reference evidence="7" key="1">
    <citation type="submission" date="2016-03" db="EMBL/GenBank/DDBJ databases">
        <title>Mechanisms controlling the formation of the plant cell surface in tip-growing cells are functionally conserved among land plants.</title>
        <authorList>
            <person name="Honkanen S."/>
            <person name="Jones V.A."/>
            <person name="Morieri G."/>
            <person name="Champion C."/>
            <person name="Hetherington A.J."/>
            <person name="Kelly S."/>
            <person name="Saint-Marcoux D."/>
            <person name="Proust H."/>
            <person name="Prescott H."/>
            <person name="Dolan L."/>
        </authorList>
    </citation>
    <scope>NUCLEOTIDE SEQUENCE [LARGE SCALE GENOMIC DNA]</scope>
    <source>
        <tissue evidence="7">Whole gametophyte</tissue>
    </source>
</reference>
<dbReference type="Pfam" id="PF18005">
    <property type="entry name" value="eIF3m_C_helix"/>
    <property type="match status" value="1"/>
</dbReference>
<dbReference type="AlphaFoldDB" id="A0A176WJM5"/>
<evidence type="ECO:0000259" key="6">
    <source>
        <dbReference type="PROSITE" id="PS50250"/>
    </source>
</evidence>
<dbReference type="PANTHER" id="PTHR15350">
    <property type="entry name" value="COP9 SIGNALOSOME COMPLEX SUBUNIT 7/DENDRITIC CELL PROTEIN GA17"/>
    <property type="match status" value="1"/>
</dbReference>
<dbReference type="Proteomes" id="UP000077202">
    <property type="component" value="Unassembled WGS sequence"/>
</dbReference>
<keyword evidence="2 5" id="KW-0963">Cytoplasm</keyword>
<comment type="similarity">
    <text evidence="5">Belongs to the eIF-3 subunit M family.</text>
</comment>
<evidence type="ECO:0000256" key="5">
    <source>
        <dbReference type="HAMAP-Rule" id="MF_03012"/>
    </source>
</evidence>
<dbReference type="PANTHER" id="PTHR15350:SF2">
    <property type="entry name" value="EUKARYOTIC TRANSLATION INITIATION FACTOR 3 SUBUNIT M"/>
    <property type="match status" value="1"/>
</dbReference>
<dbReference type="InterPro" id="IPR000717">
    <property type="entry name" value="PCI_dom"/>
</dbReference>
<dbReference type="GO" id="GO:0001732">
    <property type="term" value="P:formation of cytoplasmic translation initiation complex"/>
    <property type="evidence" value="ECO:0007669"/>
    <property type="project" value="UniProtKB-UniRule"/>
</dbReference>
<dbReference type="InterPro" id="IPR045237">
    <property type="entry name" value="COPS7/eIF3m"/>
</dbReference>
<keyword evidence="8" id="KW-1185">Reference proteome</keyword>
<dbReference type="GO" id="GO:0003743">
    <property type="term" value="F:translation initiation factor activity"/>
    <property type="evidence" value="ECO:0007669"/>
    <property type="project" value="UniProtKB-UniRule"/>
</dbReference>
<evidence type="ECO:0000313" key="8">
    <source>
        <dbReference type="Proteomes" id="UP000077202"/>
    </source>
</evidence>
<comment type="caution">
    <text evidence="7">The sequence shown here is derived from an EMBL/GenBank/DDBJ whole genome shotgun (WGS) entry which is preliminary data.</text>
</comment>
<dbReference type="InterPro" id="IPR027528">
    <property type="entry name" value="eIF3m"/>
</dbReference>
<evidence type="ECO:0000256" key="4">
    <source>
        <dbReference type="ARBA" id="ARBA00022917"/>
    </source>
</evidence>
<evidence type="ECO:0000256" key="3">
    <source>
        <dbReference type="ARBA" id="ARBA00022540"/>
    </source>
</evidence>
<evidence type="ECO:0000313" key="7">
    <source>
        <dbReference type="EMBL" id="OAE33358.1"/>
    </source>
</evidence>
<keyword evidence="3 5" id="KW-0396">Initiation factor</keyword>
<dbReference type="HAMAP" id="MF_03012">
    <property type="entry name" value="eIF3m"/>
    <property type="match status" value="1"/>
</dbReference>
<comment type="subunit">
    <text evidence="5">Component of the eukaryotic translation initiation factor 3 (eIF-3) complex.</text>
</comment>
<dbReference type="PROSITE" id="PS50250">
    <property type="entry name" value="PCI"/>
    <property type="match status" value="1"/>
</dbReference>
<dbReference type="InterPro" id="IPR040750">
    <property type="entry name" value="eIF3m_C_helix"/>
</dbReference>
<proteinExistence type="inferred from homology"/>
<dbReference type="SMART" id="SM00088">
    <property type="entry name" value="PINT"/>
    <property type="match status" value="1"/>
</dbReference>
<keyword evidence="4 5" id="KW-0648">Protein biosynthesis</keyword>
<name>A0A176WJM5_MARPO</name>